<evidence type="ECO:0000313" key="2">
    <source>
        <dbReference type="RefSeq" id="XP_017984446.1"/>
    </source>
</evidence>
<reference evidence="1" key="1">
    <citation type="journal article" date="1997" name="Nucleic Acids Res.">
        <title>tRNAscan-SE: a program for improved detection of transfer RNA genes in genomic sequence.</title>
        <authorList>
            <person name="Lowe T.M."/>
            <person name="Eddy S.R."/>
        </authorList>
    </citation>
    <scope>NUCLEOTIDE SEQUENCE [LARGE SCALE GENOMIC DNA]</scope>
    <source>
        <strain evidence="1">r\B97-61/B2</strain>
    </source>
</reference>
<sequence length="413" mass="48095">MANTDQEIAPFIEKSQQPQDLAIDIPEEDLEPAPECCIYKVPRRFREAKENAYTPTLISIGPLHRGKTNLGRMESQKQRYYKKFCQRTSKKTLEEFVSFIQEHLNRICKCYQVQFVFRTESEASKFTEMILYDAVFIIEYFLRNFEREVNDFLFHREWLSVELQTDLMLLENQLPFFLLEDLYNLAFATSDKPSFLHLARLYFKVDEDQTLDQKGIKHFTDLIRRHQVRTHPSNLVEKTNNRYSATMLRAVGVRFKAVDDCLLNVKFEEGVLKIPSFRVEYETETVFRNLIAFEQCHYPSEAYFCGYIQLLDSLVDVAEDVNLLIKMGIISHRMGSGAAVANMINNLMVGVTSLCYYTIGEDLKQYYRDPLNQIGAKISHAVENPLKVASIYFGIFTIIQTIVAILDRVKPVK</sequence>
<dbReference type="RefSeq" id="XP_017984446.1">
    <property type="nucleotide sequence ID" value="XM_018128957.1"/>
</dbReference>
<proteinExistence type="predicted"/>
<dbReference type="AlphaFoldDB" id="A0AB32X2S5"/>
<evidence type="ECO:0000313" key="1">
    <source>
        <dbReference type="Proteomes" id="UP000694886"/>
    </source>
</evidence>
<dbReference type="KEGG" id="tcc:108663680"/>
<dbReference type="Proteomes" id="UP000694886">
    <property type="component" value="Chromosome 1"/>
</dbReference>
<organism evidence="1 2">
    <name type="scientific">Theobroma cacao</name>
    <name type="common">Cacao</name>
    <name type="synonym">Cocoa</name>
    <dbReference type="NCBI Taxonomy" id="3641"/>
    <lineage>
        <taxon>Eukaryota</taxon>
        <taxon>Viridiplantae</taxon>
        <taxon>Streptophyta</taxon>
        <taxon>Embryophyta</taxon>
        <taxon>Tracheophyta</taxon>
        <taxon>Spermatophyta</taxon>
        <taxon>Magnoliopsida</taxon>
        <taxon>eudicotyledons</taxon>
        <taxon>Gunneridae</taxon>
        <taxon>Pentapetalae</taxon>
        <taxon>rosids</taxon>
        <taxon>malvids</taxon>
        <taxon>Malvales</taxon>
        <taxon>Malvaceae</taxon>
        <taxon>Byttnerioideae</taxon>
        <taxon>Theobroma</taxon>
    </lineage>
</organism>
<dbReference type="GeneID" id="108663680"/>
<gene>
    <name evidence="2" type="primary">LOC108663680</name>
</gene>
<dbReference type="PANTHER" id="PTHR31170:SF9">
    <property type="entry name" value="PROTEIN, PUTATIVE (DUF247)-RELATED"/>
    <property type="match status" value="1"/>
</dbReference>
<dbReference type="Pfam" id="PF03140">
    <property type="entry name" value="DUF247"/>
    <property type="match status" value="1"/>
</dbReference>
<dbReference type="InterPro" id="IPR004158">
    <property type="entry name" value="DUF247_pln"/>
</dbReference>
<protein>
    <submittedName>
        <fullName evidence="2">UPF0481 protein At3g02645</fullName>
    </submittedName>
</protein>
<dbReference type="Gramene" id="Tc01v2_t032950.1">
    <property type="protein sequence ID" value="Tc01v2_p032950.1"/>
    <property type="gene ID" value="Tc01v2_g032950"/>
</dbReference>
<name>A0AB32X2S5_THECC</name>
<dbReference type="PANTHER" id="PTHR31170">
    <property type="entry name" value="BNAC04G53230D PROTEIN"/>
    <property type="match status" value="1"/>
</dbReference>
<reference evidence="2" key="2">
    <citation type="submission" date="2025-08" db="UniProtKB">
        <authorList>
            <consortium name="RefSeq"/>
        </authorList>
    </citation>
    <scope>IDENTIFICATION</scope>
</reference>
<accession>A0AB32X2S5</accession>